<comment type="caution">
    <text evidence="4">The sequence shown here is derived from an EMBL/GenBank/DDBJ whole genome shotgun (WGS) entry which is preliminary data.</text>
</comment>
<dbReference type="GO" id="GO:0006355">
    <property type="term" value="P:regulation of DNA-templated transcription"/>
    <property type="evidence" value="ECO:0007669"/>
    <property type="project" value="InterPro"/>
</dbReference>
<feature type="domain" description="Bacterial transcriptional activator" evidence="3">
    <location>
        <begin position="106"/>
        <end position="244"/>
    </location>
</feature>
<keyword evidence="1" id="KW-0902">Two-component regulatory system</keyword>
<reference evidence="4" key="1">
    <citation type="submission" date="2023-02" db="EMBL/GenBank/DDBJ databases">
        <title>Kitasatospora phosalacinea NBRC 14362.</title>
        <authorList>
            <person name="Ichikawa N."/>
            <person name="Sato H."/>
            <person name="Tonouchi N."/>
        </authorList>
    </citation>
    <scope>NUCLEOTIDE SEQUENCE</scope>
    <source>
        <strain evidence="4">NBRC 14362</strain>
    </source>
</reference>
<dbReference type="GO" id="GO:0000160">
    <property type="term" value="P:phosphorelay signal transduction system"/>
    <property type="evidence" value="ECO:0007669"/>
    <property type="project" value="UniProtKB-KW"/>
</dbReference>
<dbReference type="SUPFAM" id="SSF46894">
    <property type="entry name" value="C-terminal effector domain of the bipartite response regulators"/>
    <property type="match status" value="1"/>
</dbReference>
<proteinExistence type="predicted"/>
<evidence type="ECO:0000313" key="4">
    <source>
        <dbReference type="EMBL" id="GLW52084.1"/>
    </source>
</evidence>
<dbReference type="InterPro" id="IPR051677">
    <property type="entry name" value="AfsR-DnrI-RedD_regulator"/>
</dbReference>
<dbReference type="Gene3D" id="3.40.50.300">
    <property type="entry name" value="P-loop containing nucleotide triphosphate hydrolases"/>
    <property type="match status" value="1"/>
</dbReference>
<dbReference type="Gene3D" id="1.25.40.10">
    <property type="entry name" value="Tetratricopeptide repeat domain"/>
    <property type="match status" value="2"/>
</dbReference>
<dbReference type="InterPro" id="IPR003593">
    <property type="entry name" value="AAA+_ATPase"/>
</dbReference>
<evidence type="ECO:0000259" key="2">
    <source>
        <dbReference type="SMART" id="SM00382"/>
    </source>
</evidence>
<dbReference type="SUPFAM" id="SSF52540">
    <property type="entry name" value="P-loop containing nucleoside triphosphate hydrolases"/>
    <property type="match status" value="1"/>
</dbReference>
<dbReference type="InterPro" id="IPR011990">
    <property type="entry name" value="TPR-like_helical_dom_sf"/>
</dbReference>
<dbReference type="AlphaFoldDB" id="A0A9W6PBR0"/>
<accession>A0A9W6PBR0</accession>
<dbReference type="Gene3D" id="1.10.10.10">
    <property type="entry name" value="Winged helix-like DNA-binding domain superfamily/Winged helix DNA-binding domain"/>
    <property type="match status" value="1"/>
</dbReference>
<evidence type="ECO:0000259" key="3">
    <source>
        <dbReference type="SMART" id="SM01043"/>
    </source>
</evidence>
<dbReference type="Pfam" id="PF13191">
    <property type="entry name" value="AAA_16"/>
    <property type="match status" value="1"/>
</dbReference>
<dbReference type="InterPro" id="IPR036388">
    <property type="entry name" value="WH-like_DNA-bd_sf"/>
</dbReference>
<evidence type="ECO:0000313" key="5">
    <source>
        <dbReference type="Proteomes" id="UP001165143"/>
    </source>
</evidence>
<gene>
    <name evidence="4" type="ORF">Kpho01_00950</name>
</gene>
<dbReference type="InterPro" id="IPR005158">
    <property type="entry name" value="BTAD"/>
</dbReference>
<dbReference type="Pfam" id="PF14559">
    <property type="entry name" value="TPR_19"/>
    <property type="match status" value="1"/>
</dbReference>
<dbReference type="SMART" id="SM01043">
    <property type="entry name" value="BTAD"/>
    <property type="match status" value="1"/>
</dbReference>
<dbReference type="InterPro" id="IPR016032">
    <property type="entry name" value="Sig_transdc_resp-reg_C-effctor"/>
</dbReference>
<dbReference type="InterPro" id="IPR027417">
    <property type="entry name" value="P-loop_NTPase"/>
</dbReference>
<dbReference type="EMBL" id="BSRX01000001">
    <property type="protein sequence ID" value="GLW52084.1"/>
    <property type="molecule type" value="Genomic_DNA"/>
</dbReference>
<dbReference type="InterPro" id="IPR041664">
    <property type="entry name" value="AAA_16"/>
</dbReference>
<feature type="domain" description="AAA+ ATPase" evidence="2">
    <location>
        <begin position="284"/>
        <end position="468"/>
    </location>
</feature>
<dbReference type="SMART" id="SM00382">
    <property type="entry name" value="AAA"/>
    <property type="match status" value="1"/>
</dbReference>
<protein>
    <submittedName>
        <fullName evidence="4">Transcriptional activator</fullName>
    </submittedName>
</protein>
<sequence length="1090" mass="116910">MLRLYLFEGFRAERDSGPPLAERWPRPGARALVKVLAVAPGHRLHREEVMDLCWPDADPAAAAGSLRVALHAARHALEPELAPRAASSYLKADGGLLLLDPTAVWIDADHAEQAAEDALADGRAERLADAIRQFTGELLPEDRYAHWAGARRTRLAQLCEQLLLRLASAHLDQDRPEDAAACAEQVLATSPAEELAHRLLIDACLRQGQRRRALRQYHQCREVLDAELGIRPGPETERLHRAALAAAPAPAPAGAALPARLRSAAPARLHGREVELGRLLDPAGPPVRLLTGEAGIGKTRLAAEAARRAAADGSAVLWGSGQDAEDHTPYGVFAAALDGWLAEHDPAERARVGAEYPELAAFLPSLGQVPTGAARSPEEERDRLFRAGAALLGDLAATRPVLVVLDDLHAADTGSYQLLGHLARRAHDRRTPLRFLATYREEELPDGDARRRAVAALLRQQLAVREELGRLDQAAVLAAVRDATGRPPRPDVWELSLGNPLFALELARGGGPEDDPAHPPAGVRDLVGERLLKLDPAARRFVEALSVAGVEAALAELLDVAEHGLHPPVTGAAAADAVEHAIAAALIEERQVVTAGRAEAGLAFRHPLVRLTCYDGLSAVRRRQLHTAYAQAVQRRRPDAVDALASHFTRADDPRAADYLRRAAERAAALYANDTADRYYRDLVARLDVDAARARLAHSQVLRRMGEPGRAADVLRTALAEFLDRGDHDDTVATAAHLAEALFRAGELDEALAVLAAHPPQEHAGPEARALHHLARSNLDKTQGHYQDAYLAARRAQDPAERVPGPNGQLLQARSHATQAINLGLAGRFGEARRAGDRALAPAQAYGDPVLLGSVLSTLRENARRHGRLHDAVRFGRQALDHARQSGDPLATAFEQLNLAELHLLLEENDTAAQYAEAAVAAADWDDAWSLPYALAVLARVLLRTGDTARAAALLERAGTPGDEQAHHEVRRARALLALRGDDPATALAVLGADAAERAPELAAYAHLAAGRPAEAARIAAAEATRAHASGERLAETEALIAHATAATRLGDDATARTALTRADHLTRTLPYPSGHTRVLALHAELGERT</sequence>
<dbReference type="GO" id="GO:0003677">
    <property type="term" value="F:DNA binding"/>
    <property type="evidence" value="ECO:0007669"/>
    <property type="project" value="InterPro"/>
</dbReference>
<dbReference type="Pfam" id="PF03704">
    <property type="entry name" value="BTAD"/>
    <property type="match status" value="1"/>
</dbReference>
<dbReference type="RefSeq" id="WP_285678187.1">
    <property type="nucleotide sequence ID" value="NZ_BSRX01000001.1"/>
</dbReference>
<organism evidence="4 5">
    <name type="scientific">Kitasatospora phosalacinea</name>
    <dbReference type="NCBI Taxonomy" id="2065"/>
    <lineage>
        <taxon>Bacteria</taxon>
        <taxon>Bacillati</taxon>
        <taxon>Actinomycetota</taxon>
        <taxon>Actinomycetes</taxon>
        <taxon>Kitasatosporales</taxon>
        <taxon>Streptomycetaceae</taxon>
        <taxon>Kitasatospora</taxon>
    </lineage>
</organism>
<name>A0A9W6PBR0_9ACTN</name>
<dbReference type="PANTHER" id="PTHR35807">
    <property type="entry name" value="TRANSCRIPTIONAL REGULATOR REDD-RELATED"/>
    <property type="match status" value="1"/>
</dbReference>
<dbReference type="Proteomes" id="UP001165143">
    <property type="component" value="Unassembled WGS sequence"/>
</dbReference>
<evidence type="ECO:0000256" key="1">
    <source>
        <dbReference type="ARBA" id="ARBA00023012"/>
    </source>
</evidence>
<dbReference type="SUPFAM" id="SSF48452">
    <property type="entry name" value="TPR-like"/>
    <property type="match status" value="3"/>
</dbReference>